<dbReference type="AlphaFoldDB" id="X1CSV0"/>
<feature type="non-terminal residue" evidence="1">
    <location>
        <position position="1"/>
    </location>
</feature>
<reference evidence="1" key="1">
    <citation type="journal article" date="2014" name="Front. Microbiol.">
        <title>High frequency of phylogenetically diverse reductive dehalogenase-homologous genes in deep subseafloor sedimentary metagenomes.</title>
        <authorList>
            <person name="Kawai M."/>
            <person name="Futagami T."/>
            <person name="Toyoda A."/>
            <person name="Takaki Y."/>
            <person name="Nishi S."/>
            <person name="Hori S."/>
            <person name="Arai W."/>
            <person name="Tsubouchi T."/>
            <person name="Morono Y."/>
            <person name="Uchiyama I."/>
            <person name="Ito T."/>
            <person name="Fujiyama A."/>
            <person name="Inagaki F."/>
            <person name="Takami H."/>
        </authorList>
    </citation>
    <scope>NUCLEOTIDE SEQUENCE</scope>
    <source>
        <strain evidence="1">Expedition CK06-06</strain>
    </source>
</reference>
<proteinExistence type="predicted"/>
<comment type="caution">
    <text evidence="1">The sequence shown here is derived from an EMBL/GenBank/DDBJ whole genome shotgun (WGS) entry which is preliminary data.</text>
</comment>
<name>X1CSV0_9ZZZZ</name>
<gene>
    <name evidence="1" type="ORF">S01H4_26747</name>
</gene>
<sequence>GYIELYLAFRRLTLLESTLKEINERLDTKITMNQVKSWKLKLLRMIPELRESWKKIRALSHQTAITGVVINSMNYELNLEECTKKEAFQIKQKALTIAREFIQTTKARHIKNIEMWARAICLKAIRDIKPSRTNVAFPSLNTGIRKVIDNKKWQLDKLLG</sequence>
<organism evidence="1">
    <name type="scientific">marine sediment metagenome</name>
    <dbReference type="NCBI Taxonomy" id="412755"/>
    <lineage>
        <taxon>unclassified sequences</taxon>
        <taxon>metagenomes</taxon>
        <taxon>ecological metagenomes</taxon>
    </lineage>
</organism>
<evidence type="ECO:0000313" key="1">
    <source>
        <dbReference type="EMBL" id="GAG87331.1"/>
    </source>
</evidence>
<dbReference type="EMBL" id="BART01012947">
    <property type="protein sequence ID" value="GAG87331.1"/>
    <property type="molecule type" value="Genomic_DNA"/>
</dbReference>
<accession>X1CSV0</accession>
<protein>
    <submittedName>
        <fullName evidence="1">Uncharacterized protein</fullName>
    </submittedName>
</protein>